<reference evidence="2 3" key="1">
    <citation type="submission" date="2024-04" db="EMBL/GenBank/DDBJ databases">
        <title>Phyllosticta paracitricarpa is synonymous to the EU quarantine fungus P. citricarpa based on phylogenomic analyses.</title>
        <authorList>
            <consortium name="Lawrence Berkeley National Laboratory"/>
            <person name="Van Ingen-Buijs V.A."/>
            <person name="Van Westerhoven A.C."/>
            <person name="Haridas S."/>
            <person name="Skiadas P."/>
            <person name="Martin F."/>
            <person name="Groenewald J.Z."/>
            <person name="Crous P.W."/>
            <person name="Seidl M.F."/>
        </authorList>
    </citation>
    <scope>NUCLEOTIDE SEQUENCE [LARGE SCALE GENOMIC DNA]</scope>
    <source>
        <strain evidence="2 3">CBS 122670</strain>
    </source>
</reference>
<keyword evidence="1" id="KW-0732">Signal</keyword>
<sequence>MHFTTFIFGIVFAMIGMVAAAPLDNNPLAGPVDDVLPADFKSTYPDYVAQPTLEKRGSRQVVFCKAPNRRNCVSAPVPSNKCYVLTPAWNNKLKSIYPGANHWCKLFSNNRCGGLSTSVYGGVNTNLPGFQGLASSLQCVEVVGLNMGN</sequence>
<name>A0ABR1M1R4_9PEZI</name>
<evidence type="ECO:0000256" key="1">
    <source>
        <dbReference type="SAM" id="SignalP"/>
    </source>
</evidence>
<feature type="signal peptide" evidence="1">
    <location>
        <begin position="1"/>
        <end position="20"/>
    </location>
</feature>
<feature type="chain" id="PRO_5046733820" evidence="1">
    <location>
        <begin position="21"/>
        <end position="149"/>
    </location>
</feature>
<organism evidence="2 3">
    <name type="scientific">Phyllosticta citricarpa</name>
    <dbReference type="NCBI Taxonomy" id="55181"/>
    <lineage>
        <taxon>Eukaryota</taxon>
        <taxon>Fungi</taxon>
        <taxon>Dikarya</taxon>
        <taxon>Ascomycota</taxon>
        <taxon>Pezizomycotina</taxon>
        <taxon>Dothideomycetes</taxon>
        <taxon>Dothideomycetes incertae sedis</taxon>
        <taxon>Botryosphaeriales</taxon>
        <taxon>Phyllostictaceae</taxon>
        <taxon>Phyllosticta</taxon>
    </lineage>
</organism>
<protein>
    <submittedName>
        <fullName evidence="2">Uncharacterized protein</fullName>
    </submittedName>
</protein>
<accession>A0ABR1M1R4</accession>
<dbReference type="EMBL" id="JBBPDW010000025">
    <property type="protein sequence ID" value="KAK7541416.1"/>
    <property type="molecule type" value="Genomic_DNA"/>
</dbReference>
<dbReference type="Proteomes" id="UP001365128">
    <property type="component" value="Unassembled WGS sequence"/>
</dbReference>
<evidence type="ECO:0000313" key="3">
    <source>
        <dbReference type="Proteomes" id="UP001365128"/>
    </source>
</evidence>
<keyword evidence="3" id="KW-1185">Reference proteome</keyword>
<gene>
    <name evidence="2" type="ORF">IWX46DRAFT_188786</name>
</gene>
<proteinExistence type="predicted"/>
<evidence type="ECO:0000313" key="2">
    <source>
        <dbReference type="EMBL" id="KAK7541416.1"/>
    </source>
</evidence>
<comment type="caution">
    <text evidence="2">The sequence shown here is derived from an EMBL/GenBank/DDBJ whole genome shotgun (WGS) entry which is preliminary data.</text>
</comment>
<dbReference type="Gene3D" id="2.60.20.10">
    <property type="entry name" value="Crystallins"/>
    <property type="match status" value="1"/>
</dbReference>